<name>A0A2U9Q018_MYCSE</name>
<evidence type="ECO:0000313" key="3">
    <source>
        <dbReference type="Proteomes" id="UP000011200"/>
    </source>
</evidence>
<dbReference type="Proteomes" id="UP000011200">
    <property type="component" value="Chromosome"/>
</dbReference>
<reference evidence="3" key="2">
    <citation type="submission" date="2018-03" db="EMBL/GenBank/DDBJ databases">
        <authorList>
            <person name="Derbyshire K."/>
            <person name="Gray T.A."/>
            <person name="Champion M."/>
        </authorList>
    </citation>
    <scope>NUCLEOTIDE SEQUENCE [LARGE SCALE GENOMIC DNA]</scope>
    <source>
        <strain evidence="3">MKD8</strain>
    </source>
</reference>
<dbReference type="EMBL" id="CP027541">
    <property type="protein sequence ID" value="AWT57347.1"/>
    <property type="molecule type" value="Genomic_DNA"/>
</dbReference>
<organism evidence="2 3">
    <name type="scientific">Mycolicibacterium smegmatis (strain MKD8)</name>
    <name type="common">Mycobacterium smegmatis</name>
    <dbReference type="NCBI Taxonomy" id="1214915"/>
    <lineage>
        <taxon>Bacteria</taxon>
        <taxon>Bacillati</taxon>
        <taxon>Actinomycetota</taxon>
        <taxon>Actinomycetes</taxon>
        <taxon>Mycobacteriales</taxon>
        <taxon>Mycobacteriaceae</taxon>
        <taxon>Mycolicibacterium</taxon>
    </lineage>
</organism>
<feature type="transmembrane region" description="Helical" evidence="1">
    <location>
        <begin position="116"/>
        <end position="138"/>
    </location>
</feature>
<evidence type="ECO:0000313" key="2">
    <source>
        <dbReference type="EMBL" id="AWT57347.1"/>
    </source>
</evidence>
<evidence type="ECO:0000256" key="1">
    <source>
        <dbReference type="SAM" id="Phobius"/>
    </source>
</evidence>
<keyword evidence="1" id="KW-0812">Transmembrane</keyword>
<protein>
    <submittedName>
        <fullName evidence="2">Uncharacterized protein</fullName>
    </submittedName>
</protein>
<proteinExistence type="predicted"/>
<feature type="transmembrane region" description="Helical" evidence="1">
    <location>
        <begin position="85"/>
        <end position="104"/>
    </location>
</feature>
<feature type="transmembrane region" description="Helical" evidence="1">
    <location>
        <begin position="7"/>
        <end position="32"/>
    </location>
</feature>
<feature type="transmembrane region" description="Helical" evidence="1">
    <location>
        <begin position="38"/>
        <end position="58"/>
    </location>
</feature>
<reference evidence="2 3" key="1">
    <citation type="journal article" date="2013" name="Genome Announc.">
        <title>Draft genome sequence of MKD8, a conjugal recipient Mycobacterium smegmatis strain.</title>
        <authorList>
            <person name="Gray T.A."/>
            <person name="Palumbo M.J."/>
            <person name="Derbyshire K.M."/>
        </authorList>
    </citation>
    <scope>NUCLEOTIDE SEQUENCE [LARGE SCALE GENOMIC DNA]</scope>
    <source>
        <strain evidence="2 3">MKD8</strain>
    </source>
</reference>
<keyword evidence="1" id="KW-1133">Transmembrane helix</keyword>
<accession>A0A2U9Q018</accession>
<keyword evidence="1" id="KW-0472">Membrane</keyword>
<dbReference type="AlphaFoldDB" id="A0A2U9Q018"/>
<dbReference type="RefSeq" id="WP_003897950.1">
    <property type="nucleotide sequence ID" value="NZ_CP027541.1"/>
</dbReference>
<gene>
    <name evidence="2" type="ORF">D806_064140</name>
</gene>
<sequence>MKKSGILRLAVVFITFMAGGVFVATWAVVWFIRGDHLTAALCVGAVALLVGLTLHLAYSISGRARPRTEFGPDGTCVRAQRFPDVAFGAGLLTGVVSAAAYLVFSQFGSVSYVPSGVIRVAFPAACAFYVVFGVPVLYRMVKFRAGSHLRIGPHGFEVWDGQWNSFARGAWDDVEQILDHPLRGKTTFTEMIVFVLSRGRSAKLVTNTLTANSDALREWVRFYWLHPERRGELVDSRGIRRLEEQRFTLNPTDG</sequence>